<dbReference type="AlphaFoldDB" id="A0ABD3PX79"/>
<comment type="caution">
    <text evidence="5">The sequence shown here is derived from an EMBL/GenBank/DDBJ whole genome shotgun (WGS) entry which is preliminary data.</text>
</comment>
<gene>
    <name evidence="5" type="ORF">ACHAWO_011226</name>
</gene>
<protein>
    <recommendedName>
        <fullName evidence="4">RING-CH-type domain-containing protein</fullName>
    </recommendedName>
</protein>
<dbReference type="Gene3D" id="3.30.40.10">
    <property type="entry name" value="Zinc/RING finger domain, C3HC4 (zinc finger)"/>
    <property type="match status" value="1"/>
</dbReference>
<keyword evidence="3" id="KW-0862">Zinc</keyword>
<evidence type="ECO:0000313" key="6">
    <source>
        <dbReference type="Proteomes" id="UP001530400"/>
    </source>
</evidence>
<dbReference type="SMART" id="SM00744">
    <property type="entry name" value="RINGv"/>
    <property type="match status" value="1"/>
</dbReference>
<proteinExistence type="predicted"/>
<feature type="domain" description="RING-CH-type" evidence="4">
    <location>
        <begin position="13"/>
        <end position="82"/>
    </location>
</feature>
<dbReference type="GO" id="GO:0008270">
    <property type="term" value="F:zinc ion binding"/>
    <property type="evidence" value="ECO:0007669"/>
    <property type="project" value="UniProtKB-KW"/>
</dbReference>
<sequence>MNADNTDTENELLCWICYRDGPDEKGQQLLRGYCSCRGTSGCVHSSCAVENAQTRTKGIVERRGRIDRNALDKIWLHCPTCEQQWTGAMATSMGSACVEFIDKVFPHFKKLKILALGIKHHGYSFHGVSSEEHARVCDEVLSAIEEYVSTATVQGKEILLKLGYISDDILVLEVNALITESSVKLPGLDKKQHWQTSCSTTEYGGDDNRTLGRGFNLAETLIAMKQFDQAKTLLDSLYKSACRVHGPNQS</sequence>
<evidence type="ECO:0000256" key="3">
    <source>
        <dbReference type="ARBA" id="ARBA00022833"/>
    </source>
</evidence>
<evidence type="ECO:0000259" key="4">
    <source>
        <dbReference type="SMART" id="SM00744"/>
    </source>
</evidence>
<evidence type="ECO:0000313" key="5">
    <source>
        <dbReference type="EMBL" id="KAL3791971.1"/>
    </source>
</evidence>
<reference evidence="5 6" key="1">
    <citation type="submission" date="2024-10" db="EMBL/GenBank/DDBJ databases">
        <title>Updated reference genomes for cyclostephanoid diatoms.</title>
        <authorList>
            <person name="Roberts W.R."/>
            <person name="Alverson A.J."/>
        </authorList>
    </citation>
    <scope>NUCLEOTIDE SEQUENCE [LARGE SCALE GENOMIC DNA]</scope>
    <source>
        <strain evidence="5 6">AJA010-31</strain>
    </source>
</reference>
<evidence type="ECO:0000256" key="2">
    <source>
        <dbReference type="ARBA" id="ARBA00022771"/>
    </source>
</evidence>
<name>A0ABD3PX79_9STRA</name>
<dbReference type="EMBL" id="JALLPJ020000442">
    <property type="protein sequence ID" value="KAL3791971.1"/>
    <property type="molecule type" value="Genomic_DNA"/>
</dbReference>
<keyword evidence="6" id="KW-1185">Reference proteome</keyword>
<dbReference type="Proteomes" id="UP001530400">
    <property type="component" value="Unassembled WGS sequence"/>
</dbReference>
<organism evidence="5 6">
    <name type="scientific">Cyclotella atomus</name>
    <dbReference type="NCBI Taxonomy" id="382360"/>
    <lineage>
        <taxon>Eukaryota</taxon>
        <taxon>Sar</taxon>
        <taxon>Stramenopiles</taxon>
        <taxon>Ochrophyta</taxon>
        <taxon>Bacillariophyta</taxon>
        <taxon>Coscinodiscophyceae</taxon>
        <taxon>Thalassiosirophycidae</taxon>
        <taxon>Stephanodiscales</taxon>
        <taxon>Stephanodiscaceae</taxon>
        <taxon>Cyclotella</taxon>
    </lineage>
</organism>
<keyword evidence="2" id="KW-0863">Zinc-finger</keyword>
<keyword evidence="1" id="KW-0479">Metal-binding</keyword>
<dbReference type="SUPFAM" id="SSF57850">
    <property type="entry name" value="RING/U-box"/>
    <property type="match status" value="1"/>
</dbReference>
<dbReference type="InterPro" id="IPR013083">
    <property type="entry name" value="Znf_RING/FYVE/PHD"/>
</dbReference>
<accession>A0ABD3PX79</accession>
<dbReference type="Pfam" id="PF12906">
    <property type="entry name" value="RINGv"/>
    <property type="match status" value="1"/>
</dbReference>
<dbReference type="InterPro" id="IPR011016">
    <property type="entry name" value="Znf_RING-CH"/>
</dbReference>
<evidence type="ECO:0000256" key="1">
    <source>
        <dbReference type="ARBA" id="ARBA00022723"/>
    </source>
</evidence>